<feature type="domain" description="Periplasmic binding protein" evidence="4">
    <location>
        <begin position="31"/>
        <end position="257"/>
    </location>
</feature>
<keyword evidence="3" id="KW-0732">Signal</keyword>
<dbReference type="AlphaFoldDB" id="A0A975HMF7"/>
<dbReference type="Proteomes" id="UP000664904">
    <property type="component" value="Plasmid unnamed5"/>
</dbReference>
<reference evidence="5" key="1">
    <citation type="submission" date="2021-03" db="EMBL/GenBank/DDBJ databases">
        <title>Complete Genome of Pseudoalteromonas xiamenensis STKMTI.2, a new potential marine bacterium producing anti-Vibrio compounds.</title>
        <authorList>
            <person name="Handayani D.P."/>
            <person name="Isnansetyo A."/>
            <person name="Istiqomah I."/>
            <person name="Jumina J."/>
        </authorList>
    </citation>
    <scope>NUCLEOTIDE SEQUENCE</scope>
    <source>
        <strain evidence="5">STKMTI.2</strain>
        <plasmid evidence="5">unnamed5</plasmid>
    </source>
</reference>
<keyword evidence="6" id="KW-1185">Reference proteome</keyword>
<evidence type="ECO:0000256" key="3">
    <source>
        <dbReference type="ARBA" id="ARBA00022729"/>
    </source>
</evidence>
<evidence type="ECO:0000259" key="4">
    <source>
        <dbReference type="Pfam" id="PF13407"/>
    </source>
</evidence>
<dbReference type="InterPro" id="IPR025997">
    <property type="entry name" value="SBP_2_dom"/>
</dbReference>
<gene>
    <name evidence="5" type="ORF">J5O05_19970</name>
</gene>
<organism evidence="5 6">
    <name type="scientific">Pseudoalteromonas xiamenensis</name>
    <dbReference type="NCBI Taxonomy" id="882626"/>
    <lineage>
        <taxon>Bacteria</taxon>
        <taxon>Pseudomonadati</taxon>
        <taxon>Pseudomonadota</taxon>
        <taxon>Gammaproteobacteria</taxon>
        <taxon>Alteromonadales</taxon>
        <taxon>Pseudoalteromonadaceae</taxon>
        <taxon>Pseudoalteromonas</taxon>
    </lineage>
</organism>
<dbReference type="EMBL" id="CP072135">
    <property type="protein sequence ID" value="QTH73091.1"/>
    <property type="molecule type" value="Genomic_DNA"/>
</dbReference>
<comment type="similarity">
    <text evidence="2">Belongs to the bacterial solute-binding protein 2 family.</text>
</comment>
<dbReference type="PANTHER" id="PTHR46847:SF2">
    <property type="entry name" value="ABC TRANSPORTER SUGAR-BINDING PROTEIN"/>
    <property type="match status" value="1"/>
</dbReference>
<dbReference type="GO" id="GO:0055085">
    <property type="term" value="P:transmembrane transport"/>
    <property type="evidence" value="ECO:0007669"/>
    <property type="project" value="UniProtKB-ARBA"/>
</dbReference>
<dbReference type="SUPFAM" id="SSF53822">
    <property type="entry name" value="Periplasmic binding protein-like I"/>
    <property type="match status" value="1"/>
</dbReference>
<dbReference type="RefSeq" id="WP_208844710.1">
    <property type="nucleotide sequence ID" value="NZ_CP072135.1"/>
</dbReference>
<accession>A0A975HMF7</accession>
<protein>
    <submittedName>
        <fullName evidence="5">ABC transporter substrate-binding protein</fullName>
    </submittedName>
</protein>
<dbReference type="CDD" id="cd06324">
    <property type="entry name" value="PBP1_ABC_sugar_binding-like"/>
    <property type="match status" value="1"/>
</dbReference>
<keyword evidence="5" id="KW-0614">Plasmid</keyword>
<evidence type="ECO:0000313" key="5">
    <source>
        <dbReference type="EMBL" id="QTH73091.1"/>
    </source>
</evidence>
<evidence type="ECO:0000256" key="2">
    <source>
        <dbReference type="ARBA" id="ARBA00007639"/>
    </source>
</evidence>
<proteinExistence type="inferred from homology"/>
<evidence type="ECO:0000256" key="1">
    <source>
        <dbReference type="ARBA" id="ARBA00004196"/>
    </source>
</evidence>
<dbReference type="Pfam" id="PF13407">
    <property type="entry name" value="Peripla_BP_4"/>
    <property type="match status" value="1"/>
</dbReference>
<dbReference type="GO" id="GO:0030313">
    <property type="term" value="C:cell envelope"/>
    <property type="evidence" value="ECO:0007669"/>
    <property type="project" value="UniProtKB-SubCell"/>
</dbReference>
<dbReference type="PANTHER" id="PTHR46847">
    <property type="entry name" value="D-ALLOSE-BINDING PERIPLASMIC PROTEIN-RELATED"/>
    <property type="match status" value="1"/>
</dbReference>
<dbReference type="GO" id="GO:0030246">
    <property type="term" value="F:carbohydrate binding"/>
    <property type="evidence" value="ECO:0007669"/>
    <property type="project" value="UniProtKB-ARBA"/>
</dbReference>
<geneLocation type="plasmid" evidence="5 6">
    <name>unnamed5</name>
</geneLocation>
<comment type="subcellular location">
    <subcellularLocation>
        <location evidence="1">Cell envelope</location>
    </subcellularLocation>
</comment>
<evidence type="ECO:0000313" key="6">
    <source>
        <dbReference type="Proteomes" id="UP000664904"/>
    </source>
</evidence>
<dbReference type="Gene3D" id="3.40.50.2300">
    <property type="match status" value="2"/>
</dbReference>
<dbReference type="InterPro" id="IPR028082">
    <property type="entry name" value="Peripla_BP_I"/>
</dbReference>
<sequence>MKFYEIFICFVLCLYSSLGVAQTSVIFINPGFVANNPTGPFWQNVSTVMGAAAKDLDIALKIHYANRDHIQMKKLVLDALNESPDFLVLVDEKSAVTKLLLSSPPSKTKIYFLLNTPTSVDLERLTRKGFNVVGSVIADNTHVGKALITSLIEKAKQSKGTIIALYGDTSTQASILRERGMLSVINRQHGLKLRERLYANWSELEAYRLTHGLAQRYPDLSIVWAANDAMAAGADRALNQLGIREKVAIGGINWDPQIEQLDISFGGHFMLGAYALIELINLQDQGSLVSPHKELPIFVPYNEDYQKLLHAIYLKQIDTINFRVFTNSADSTLPFNMNTIRLEFEKNF</sequence>
<name>A0A975HMF7_9GAMM</name>
<dbReference type="KEGG" id="pxi:J5O05_19970"/>